<dbReference type="Gene3D" id="1.10.10.10">
    <property type="entry name" value="Winged helix-like DNA-binding domain superfamily/Winged helix DNA-binding domain"/>
    <property type="match status" value="1"/>
</dbReference>
<evidence type="ECO:0000313" key="2">
    <source>
        <dbReference type="EMBL" id="RNL41417.1"/>
    </source>
</evidence>
<dbReference type="Pfam" id="PF00126">
    <property type="entry name" value="HTH_1"/>
    <property type="match status" value="1"/>
</dbReference>
<dbReference type="InterPro" id="IPR051815">
    <property type="entry name" value="Molybdate_resp_trans_reg"/>
</dbReference>
<evidence type="ECO:0000259" key="1">
    <source>
        <dbReference type="Pfam" id="PF00126"/>
    </source>
</evidence>
<organism evidence="2 3">
    <name type="scientific">Slackia equolifaciens</name>
    <dbReference type="NCBI Taxonomy" id="498718"/>
    <lineage>
        <taxon>Bacteria</taxon>
        <taxon>Bacillati</taxon>
        <taxon>Actinomycetota</taxon>
        <taxon>Coriobacteriia</taxon>
        <taxon>Eggerthellales</taxon>
        <taxon>Eggerthellaceae</taxon>
        <taxon>Slackia</taxon>
    </lineage>
</organism>
<sequence length="115" mass="12469">MASTFSDMTPQIKLSFVGTAAEDAVFGRGVAALCRGVREYGSLNKAAKNMSMAYSKAWRIMKTTEEAFGVQLLERDGAHGSTLTPEGDRLLDAYEEVQRRTSAYAAAALKELLAE</sequence>
<gene>
    <name evidence="2" type="ORF">DMP06_02190</name>
</gene>
<protein>
    <submittedName>
        <fullName evidence="2">ModE family transcriptional regulator</fullName>
    </submittedName>
</protein>
<dbReference type="GO" id="GO:0003700">
    <property type="term" value="F:DNA-binding transcription factor activity"/>
    <property type="evidence" value="ECO:0007669"/>
    <property type="project" value="InterPro"/>
</dbReference>
<keyword evidence="3" id="KW-1185">Reference proteome</keyword>
<comment type="caution">
    <text evidence="2">The sequence shown here is derived from an EMBL/GenBank/DDBJ whole genome shotgun (WGS) entry which is preliminary data.</text>
</comment>
<reference evidence="3" key="1">
    <citation type="submission" date="2018-05" db="EMBL/GenBank/DDBJ databases">
        <title>Genome Sequencing of selected type strains of the family Eggerthellaceae.</title>
        <authorList>
            <person name="Danylec N."/>
            <person name="Stoll D.A."/>
            <person name="Doetsch A."/>
            <person name="Huch M."/>
        </authorList>
    </citation>
    <scope>NUCLEOTIDE SEQUENCE [LARGE SCALE GENOMIC DNA]</scope>
    <source>
        <strain evidence="3">DSM 24851</strain>
    </source>
</reference>
<dbReference type="OrthoDB" id="9800709at2"/>
<dbReference type="InterPro" id="IPR036388">
    <property type="entry name" value="WH-like_DNA-bd_sf"/>
</dbReference>
<dbReference type="AlphaFoldDB" id="A0A3N0B2V2"/>
<dbReference type="PANTHER" id="PTHR30432">
    <property type="entry name" value="TRANSCRIPTIONAL REGULATOR MODE"/>
    <property type="match status" value="1"/>
</dbReference>
<dbReference type="Proteomes" id="UP000269591">
    <property type="component" value="Unassembled WGS sequence"/>
</dbReference>
<dbReference type="EMBL" id="QIBX01000002">
    <property type="protein sequence ID" value="RNL41417.1"/>
    <property type="molecule type" value="Genomic_DNA"/>
</dbReference>
<proteinExistence type="predicted"/>
<feature type="domain" description="HTH lysR-type" evidence="1">
    <location>
        <begin position="37"/>
        <end position="87"/>
    </location>
</feature>
<accession>A0A3N0B2V2</accession>
<name>A0A3N0B2V2_9ACTN</name>
<dbReference type="PANTHER" id="PTHR30432:SF1">
    <property type="entry name" value="DNA-BINDING TRANSCRIPTIONAL DUAL REGULATOR MODE"/>
    <property type="match status" value="1"/>
</dbReference>
<evidence type="ECO:0000313" key="3">
    <source>
        <dbReference type="Proteomes" id="UP000269591"/>
    </source>
</evidence>
<dbReference type="RefSeq" id="WP_123208115.1">
    <property type="nucleotide sequence ID" value="NZ_JBHTHO010000034.1"/>
</dbReference>
<dbReference type="SUPFAM" id="SSF46785">
    <property type="entry name" value="Winged helix' DNA-binding domain"/>
    <property type="match status" value="1"/>
</dbReference>
<dbReference type="InterPro" id="IPR000847">
    <property type="entry name" value="LysR_HTH_N"/>
</dbReference>
<dbReference type="InterPro" id="IPR036390">
    <property type="entry name" value="WH_DNA-bd_sf"/>
</dbReference>